<keyword evidence="6" id="KW-0547">Nucleotide-binding</keyword>
<feature type="domain" description="ABC transmembrane type-1" evidence="18">
    <location>
        <begin position="862"/>
        <end position="1156"/>
    </location>
</feature>
<name>H9GKW3_ANOCA</name>
<evidence type="ECO:0000256" key="14">
    <source>
        <dbReference type="ARBA" id="ARBA00082790"/>
    </source>
</evidence>
<dbReference type="InterPro" id="IPR003439">
    <property type="entry name" value="ABC_transporter-like_ATP-bd"/>
</dbReference>
<dbReference type="Pfam" id="PF00664">
    <property type="entry name" value="ABC_membrane"/>
    <property type="match status" value="2"/>
</dbReference>
<evidence type="ECO:0000256" key="7">
    <source>
        <dbReference type="ARBA" id="ARBA00022824"/>
    </source>
</evidence>
<evidence type="ECO:0000256" key="3">
    <source>
        <dbReference type="ARBA" id="ARBA00022448"/>
    </source>
</evidence>
<feature type="domain" description="ABC transporter" evidence="17">
    <location>
        <begin position="545"/>
        <end position="768"/>
    </location>
</feature>
<dbReference type="CDD" id="cd03250">
    <property type="entry name" value="ABCC_MRP_domain1"/>
    <property type="match status" value="1"/>
</dbReference>
<dbReference type="CDD" id="cd18599">
    <property type="entry name" value="ABC_6TM_MRP5_8_9_D2"/>
    <property type="match status" value="1"/>
</dbReference>
<dbReference type="GeneID" id="100558155"/>
<evidence type="ECO:0000256" key="1">
    <source>
        <dbReference type="ARBA" id="ARBA00004477"/>
    </source>
</evidence>
<keyword evidence="4 16" id="KW-0812">Transmembrane</keyword>
<evidence type="ECO:0000256" key="11">
    <source>
        <dbReference type="ARBA" id="ARBA00023180"/>
    </source>
</evidence>
<feature type="transmembrane region" description="Helical" evidence="16">
    <location>
        <begin position="174"/>
        <end position="200"/>
    </location>
</feature>
<evidence type="ECO:0000259" key="17">
    <source>
        <dbReference type="PROSITE" id="PS50893"/>
    </source>
</evidence>
<comment type="subcellular location">
    <subcellularLocation>
        <location evidence="1">Endoplasmic reticulum membrane</location>
        <topology evidence="1">Multi-pass membrane protein</topology>
    </subcellularLocation>
</comment>
<dbReference type="CDD" id="cd18592">
    <property type="entry name" value="ABC_6TM_MRP5_8_9_D1"/>
    <property type="match status" value="1"/>
</dbReference>
<keyword evidence="8" id="KW-0067">ATP-binding</keyword>
<dbReference type="Bgee" id="ENSACAG00000014129">
    <property type="expression patterns" value="Expressed in kidney and 2 other cell types or tissues"/>
</dbReference>
<dbReference type="InterPro" id="IPR050173">
    <property type="entry name" value="ABC_transporter_C-like"/>
</dbReference>
<evidence type="ECO:0000256" key="6">
    <source>
        <dbReference type="ARBA" id="ARBA00022741"/>
    </source>
</evidence>
<dbReference type="GO" id="GO:0005789">
    <property type="term" value="C:endoplasmic reticulum membrane"/>
    <property type="evidence" value="ECO:0007669"/>
    <property type="project" value="UniProtKB-SubCell"/>
</dbReference>
<evidence type="ECO:0000313" key="19">
    <source>
        <dbReference type="Ensembl" id="ENSACAP00000014022.4"/>
    </source>
</evidence>
<dbReference type="PANTHER" id="PTHR24223">
    <property type="entry name" value="ATP-BINDING CASSETTE SUB-FAMILY C"/>
    <property type="match status" value="1"/>
</dbReference>
<dbReference type="STRING" id="28377.ENSACAP00000014022"/>
<evidence type="ECO:0000256" key="13">
    <source>
        <dbReference type="ARBA" id="ARBA00067407"/>
    </source>
</evidence>
<dbReference type="Proteomes" id="UP000001646">
    <property type="component" value="Unplaced"/>
</dbReference>
<dbReference type="InterPro" id="IPR036640">
    <property type="entry name" value="ABC1_TM_sf"/>
</dbReference>
<keyword evidence="9 16" id="KW-1133">Transmembrane helix</keyword>
<dbReference type="GeneTree" id="ENSGT00940000159578"/>
<evidence type="ECO:0000313" key="20">
    <source>
        <dbReference type="Proteomes" id="UP000001646"/>
    </source>
</evidence>
<keyword evidence="20" id="KW-1185">Reference proteome</keyword>
<dbReference type="HOGENOM" id="CLU_000604_27_6_1"/>
<dbReference type="Gene3D" id="3.40.50.300">
    <property type="entry name" value="P-loop containing nucleotide triphosphate hydrolases"/>
    <property type="match status" value="2"/>
</dbReference>
<feature type="domain" description="ABC transmembrane type-1" evidence="18">
    <location>
        <begin position="178"/>
        <end position="454"/>
    </location>
</feature>
<dbReference type="InterPro" id="IPR017871">
    <property type="entry name" value="ABC_transporter-like_CS"/>
</dbReference>
<dbReference type="InParanoid" id="H9GKW3"/>
<feature type="transmembrane region" description="Helical" evidence="16">
    <location>
        <begin position="917"/>
        <end position="936"/>
    </location>
</feature>
<evidence type="ECO:0000256" key="9">
    <source>
        <dbReference type="ARBA" id="ARBA00022989"/>
    </source>
</evidence>
<feature type="domain" description="ABC transporter" evidence="17">
    <location>
        <begin position="1194"/>
        <end position="1428"/>
    </location>
</feature>
<keyword evidence="3" id="KW-0813">Transport</keyword>
<dbReference type="CDD" id="cd03244">
    <property type="entry name" value="ABCC_MRP_domain2"/>
    <property type="match status" value="1"/>
</dbReference>
<dbReference type="GO" id="GO:0005524">
    <property type="term" value="F:ATP binding"/>
    <property type="evidence" value="ECO:0007669"/>
    <property type="project" value="UniProtKB-KW"/>
</dbReference>
<keyword evidence="10 16" id="KW-0472">Membrane</keyword>
<dbReference type="GO" id="GO:0016020">
    <property type="term" value="C:membrane"/>
    <property type="evidence" value="ECO:0000318"/>
    <property type="project" value="GO_Central"/>
</dbReference>
<keyword evidence="5" id="KW-0677">Repeat</keyword>
<dbReference type="SUPFAM" id="SSF90123">
    <property type="entry name" value="ABC transporter transmembrane region"/>
    <property type="match status" value="2"/>
</dbReference>
<evidence type="ECO:0000256" key="12">
    <source>
        <dbReference type="ARBA" id="ARBA00055586"/>
    </source>
</evidence>
<keyword evidence="11" id="KW-0325">Glycoprotein</keyword>
<evidence type="ECO:0000256" key="8">
    <source>
        <dbReference type="ARBA" id="ARBA00022840"/>
    </source>
</evidence>
<dbReference type="SMART" id="SM00382">
    <property type="entry name" value="AAA"/>
    <property type="match status" value="2"/>
</dbReference>
<feature type="transmembrane region" description="Helical" evidence="16">
    <location>
        <begin position="296"/>
        <end position="324"/>
    </location>
</feature>
<dbReference type="eggNOG" id="KOG0054">
    <property type="taxonomic scope" value="Eukaryota"/>
</dbReference>
<evidence type="ECO:0000256" key="16">
    <source>
        <dbReference type="SAM" id="Phobius"/>
    </source>
</evidence>
<feature type="transmembrane region" description="Helical" evidence="16">
    <location>
        <begin position="858"/>
        <end position="882"/>
    </location>
</feature>
<dbReference type="InterPro" id="IPR027417">
    <property type="entry name" value="P-loop_NTPase"/>
</dbReference>
<protein>
    <recommendedName>
        <fullName evidence="13">ATP-binding cassette sub-family C member 12</fullName>
    </recommendedName>
    <alternativeName>
        <fullName evidence="14">Multidrug resistance-associated protein 9</fullName>
    </alternativeName>
</protein>
<dbReference type="PANTHER" id="PTHR24223:SF10">
    <property type="entry name" value="ATP-BINDING CASSETTE SUB-FAMILY C MEMBER 12"/>
    <property type="match status" value="1"/>
</dbReference>
<evidence type="ECO:0000259" key="18">
    <source>
        <dbReference type="PROSITE" id="PS50929"/>
    </source>
</evidence>
<evidence type="ECO:0000256" key="10">
    <source>
        <dbReference type="ARBA" id="ARBA00023136"/>
    </source>
</evidence>
<dbReference type="FunFam" id="1.20.1560.10:FF:000015">
    <property type="entry name" value="multidrug resistance-associated protein 5 isoform X1"/>
    <property type="match status" value="1"/>
</dbReference>
<keyword evidence="7" id="KW-0256">Endoplasmic reticulum</keyword>
<dbReference type="FunFam" id="3.40.50.300:FF:000074">
    <property type="entry name" value="Multidrug resistance-associated protein 5 isoform 1"/>
    <property type="match status" value="1"/>
</dbReference>
<dbReference type="FunFam" id="3.40.50.300:FF:001128">
    <property type="entry name" value="ATP-binding cassette sub-family C member 12"/>
    <property type="match status" value="1"/>
</dbReference>
<sequence length="1435" mass="159552">MKMSRRKISFVSSHTKNEDDEIKYKETNEVTGLTYRQLEDTDEPWYQTGSVAAPEHYLRPPDFDQDDGQRTFCQKYSPSLKNMIPLRPRARSSANPVDDAGLISFATFSWLSSLMLRGYRKSIDVASLPPLSDHDSSEPNARRFRLLWEAELAKVGPEKASLVRVVLRFQRTRILVDVIANIACMIFGALGPTVLIYNILQYSESGSRDLVRGIGLCVALFLTELFKVLFWALAWAVNYRTAIRLKVAVSTVAFEKLLAFKSMSHISFGEVINLLANDGYRMFEAALFCPLPIAVPLLMLACSVYSCIILGPTALIGTLVYIVCIPIQMSMAKLTSVFRRAAILVTDKRVRIMNEILTCIKLIKMYAWEKSFAKAVRGIRRAETKLLEKAGYVQSVNSALTPIVSTLSIVMTFFIHTLLNLELTASVAFSVIAMFNVMKFVIAILPFSVKAAAEAAVSLKRLKKILVIQIPPAYVIPLKGSANAVVLEGATLYWGSSSRECSTKGVKGTTRSVTSANECTAKKSKETTLNGKRICKDEAVSKPAISLSQITIAGKENNGSFALRNLNFTVPKGKILGICGNVGSGKSSVITAILGQMYLQKGTVAVNGSLAYVSQQAWIFHGTVRENILFGQPYNEQRYNYAIKVCCLKSDMDILPYADMTEIGERGLNLSGGQKQRISLARAVYANRDIYLLDDPLSAVDAHVGKHIFEQCIKVALQGKTILLVTHQLQYLEFCDDIILLEDGEICESGCHTELMEAKGRYAHLIQNLHAEETTGPSNFLDSRMIPAVSGTAEEVQDKGVENPAFDMSDETSEEPKKELEVKKDAAPANQLVQEEGRQEGSVTWKTYHTYIKASGGFILWFFLILLFALMIGCSAFSNWWLSYWLEHGSGDCRAVQNTTCREGSITDNPQLHFYQLVYGMSIIGMIILSFIKGFAFTKTTLRASSTLHNTVFYKILQSPMSFFDTTPTGRVMNRFSKDMDELDVRLPFNAENFLQQFFMVVSVVTIIAIVFPYLLIAVAVLTVIFILLFQIFQNTIRELKRVENTSRSPWFSLITSSVQGLSTIHAYNKMGDYLSRFKMLNDENASHFILFNCALRWFAVRTDILMNAMTLIVALFVVLSPPSISAAEKGLALSYIIQLSGLLQVCVRTGTETEAKFTSVEQITEYITKCVPEVKEGTMVIVPPPEWPNKGEIVFKDYQMRYRENSPIVLHGINVTIRGKQKIGIVGRTGSGKSSLGSALFRLVEPTAGTIFIDGVDICTISLESLRTKLSVIPQDPVLFVGTVRYNMDPFNEHTDDQIWKALQRTFMKGTVSKLPGKLEAKVVENGENFSVGERQLLCMARALLRNSKIIILDEATASIDSETDTQIQQTIQEAFVDCTVLTIAHRINTIQDCDRVLVMDNGKVAEFGKPEELVQNPNSAFALLLAAANKVGA</sequence>
<feature type="transmembrane region" description="Helical" evidence="16">
    <location>
        <begin position="212"/>
        <end position="237"/>
    </location>
</feature>
<dbReference type="GO" id="GO:0016887">
    <property type="term" value="F:ATP hydrolysis activity"/>
    <property type="evidence" value="ECO:0007669"/>
    <property type="project" value="InterPro"/>
</dbReference>
<dbReference type="PROSITE" id="PS50929">
    <property type="entry name" value="ABC_TM1F"/>
    <property type="match status" value="2"/>
</dbReference>
<comment type="function">
    <text evidence="12">Probable transporter, its substrate specificity is unknown.</text>
</comment>
<dbReference type="InterPro" id="IPR003593">
    <property type="entry name" value="AAA+_ATPase"/>
</dbReference>
<proteinExistence type="inferred from homology"/>
<accession>H9GKW3</accession>
<feature type="transmembrane region" description="Helical" evidence="16">
    <location>
        <begin position="399"/>
        <end position="419"/>
    </location>
</feature>
<dbReference type="InterPro" id="IPR011527">
    <property type="entry name" value="ABC1_TM_dom"/>
</dbReference>
<feature type="region of interest" description="Disordered" evidence="15">
    <location>
        <begin position="800"/>
        <end position="835"/>
    </location>
</feature>
<feature type="transmembrane region" description="Helical" evidence="16">
    <location>
        <begin position="425"/>
        <end position="453"/>
    </location>
</feature>
<dbReference type="GO" id="GO:0055085">
    <property type="term" value="P:transmembrane transport"/>
    <property type="evidence" value="ECO:0000318"/>
    <property type="project" value="GO_Central"/>
</dbReference>
<reference evidence="19" key="2">
    <citation type="submission" date="2025-08" db="UniProtKB">
        <authorList>
            <consortium name="Ensembl"/>
        </authorList>
    </citation>
    <scope>IDENTIFICATION</scope>
</reference>
<evidence type="ECO:0000256" key="5">
    <source>
        <dbReference type="ARBA" id="ARBA00022737"/>
    </source>
</evidence>
<dbReference type="Pfam" id="PF00005">
    <property type="entry name" value="ABC_tran"/>
    <property type="match status" value="2"/>
</dbReference>
<dbReference type="FunFam" id="1.20.1560.10:FF:000012">
    <property type="entry name" value="ATP binding cassette subfamily C member 5"/>
    <property type="match status" value="1"/>
</dbReference>
<feature type="transmembrane region" description="Helical" evidence="16">
    <location>
        <begin position="998"/>
        <end position="1031"/>
    </location>
</feature>
<evidence type="ECO:0000256" key="4">
    <source>
        <dbReference type="ARBA" id="ARBA00022692"/>
    </source>
</evidence>
<comment type="similarity">
    <text evidence="2">Belongs to the ABC transporter superfamily. ABCC family. Conjugate transporter (TC 3.A.1.208) subfamily.</text>
</comment>
<evidence type="ECO:0000256" key="15">
    <source>
        <dbReference type="SAM" id="MobiDB-lite"/>
    </source>
</evidence>
<dbReference type="SUPFAM" id="SSF52540">
    <property type="entry name" value="P-loop containing nucleoside triphosphate hydrolases"/>
    <property type="match status" value="2"/>
</dbReference>
<reference evidence="19" key="1">
    <citation type="submission" date="2009-12" db="EMBL/GenBank/DDBJ databases">
        <title>The Genome Sequence of Anolis carolinensis (Green Anole Lizard).</title>
        <authorList>
            <consortium name="The Genome Sequencing Platform"/>
            <person name="Di Palma F."/>
            <person name="Alfoldi J."/>
            <person name="Heiman D."/>
            <person name="Young S."/>
            <person name="Grabherr M."/>
            <person name="Johnson J."/>
            <person name="Lander E.S."/>
            <person name="Lindblad-Toh K."/>
        </authorList>
    </citation>
    <scope>NUCLEOTIDE SEQUENCE [LARGE SCALE GENOMIC DNA]</scope>
    <source>
        <strain evidence="19">JBL SC #1</strain>
    </source>
</reference>
<evidence type="ECO:0000256" key="2">
    <source>
        <dbReference type="ARBA" id="ARBA00009726"/>
    </source>
</evidence>
<dbReference type="KEGG" id="acs:100558155"/>
<reference evidence="19" key="3">
    <citation type="submission" date="2025-09" db="UniProtKB">
        <authorList>
            <consortium name="Ensembl"/>
        </authorList>
    </citation>
    <scope>IDENTIFICATION</scope>
</reference>
<dbReference type="Ensembl" id="ENSACAT00000014309.4">
    <property type="protein sequence ID" value="ENSACAP00000014022.4"/>
    <property type="gene ID" value="ENSACAG00000014129.4"/>
</dbReference>
<organism evidence="19 20">
    <name type="scientific">Anolis carolinensis</name>
    <name type="common">Green anole</name>
    <name type="synonym">American chameleon</name>
    <dbReference type="NCBI Taxonomy" id="28377"/>
    <lineage>
        <taxon>Eukaryota</taxon>
        <taxon>Metazoa</taxon>
        <taxon>Chordata</taxon>
        <taxon>Craniata</taxon>
        <taxon>Vertebrata</taxon>
        <taxon>Euteleostomi</taxon>
        <taxon>Lepidosauria</taxon>
        <taxon>Squamata</taxon>
        <taxon>Bifurcata</taxon>
        <taxon>Unidentata</taxon>
        <taxon>Episquamata</taxon>
        <taxon>Toxicofera</taxon>
        <taxon>Iguania</taxon>
        <taxon>Dactyloidae</taxon>
        <taxon>Anolis</taxon>
    </lineage>
</organism>
<dbReference type="PROSITE" id="PS00211">
    <property type="entry name" value="ABC_TRANSPORTER_1"/>
    <property type="match status" value="2"/>
</dbReference>
<gene>
    <name evidence="19" type="primary">ABCC12</name>
</gene>
<feature type="compositionally biased region" description="Basic and acidic residues" evidence="15">
    <location>
        <begin position="814"/>
        <end position="826"/>
    </location>
</feature>
<dbReference type="GO" id="GO:0140359">
    <property type="term" value="F:ABC-type transporter activity"/>
    <property type="evidence" value="ECO:0000318"/>
    <property type="project" value="GO_Central"/>
</dbReference>
<dbReference type="OrthoDB" id="6500128at2759"/>
<dbReference type="PROSITE" id="PS50893">
    <property type="entry name" value="ABC_TRANSPORTER_2"/>
    <property type="match status" value="2"/>
</dbReference>
<dbReference type="Gene3D" id="1.20.1560.10">
    <property type="entry name" value="ABC transporter type 1, transmembrane domain"/>
    <property type="match status" value="2"/>
</dbReference>